<accession>A0A8E2DZH5</accession>
<evidence type="ECO:0000313" key="2">
    <source>
        <dbReference type="EMBL" id="OCK74620.1"/>
    </source>
</evidence>
<keyword evidence="3" id="KW-1185">Reference proteome</keyword>
<feature type="transmembrane region" description="Helical" evidence="1">
    <location>
        <begin position="132"/>
        <end position="150"/>
    </location>
</feature>
<keyword evidence="1" id="KW-0472">Membrane</keyword>
<evidence type="ECO:0000256" key="1">
    <source>
        <dbReference type="SAM" id="Phobius"/>
    </source>
</evidence>
<dbReference type="OrthoDB" id="3254104at2759"/>
<gene>
    <name evidence="2" type="ORF">K432DRAFT_252713</name>
</gene>
<feature type="transmembrane region" description="Helical" evidence="1">
    <location>
        <begin position="16"/>
        <end position="36"/>
    </location>
</feature>
<keyword evidence="1" id="KW-1133">Transmembrane helix</keyword>
<dbReference type="EMBL" id="KV745444">
    <property type="protein sequence ID" value="OCK74620.1"/>
    <property type="molecule type" value="Genomic_DNA"/>
</dbReference>
<proteinExistence type="predicted"/>
<organism evidence="2 3">
    <name type="scientific">Lepidopterella palustris CBS 459.81</name>
    <dbReference type="NCBI Taxonomy" id="1314670"/>
    <lineage>
        <taxon>Eukaryota</taxon>
        <taxon>Fungi</taxon>
        <taxon>Dikarya</taxon>
        <taxon>Ascomycota</taxon>
        <taxon>Pezizomycotina</taxon>
        <taxon>Dothideomycetes</taxon>
        <taxon>Pleosporomycetidae</taxon>
        <taxon>Mytilinidiales</taxon>
        <taxon>Argynnaceae</taxon>
        <taxon>Lepidopterella</taxon>
    </lineage>
</organism>
<reference evidence="2 3" key="1">
    <citation type="journal article" date="2016" name="Nat. Commun.">
        <title>Ectomycorrhizal ecology is imprinted in the genome of the dominant symbiotic fungus Cenococcum geophilum.</title>
        <authorList>
            <consortium name="DOE Joint Genome Institute"/>
            <person name="Peter M."/>
            <person name="Kohler A."/>
            <person name="Ohm R.A."/>
            <person name="Kuo A."/>
            <person name="Krutzmann J."/>
            <person name="Morin E."/>
            <person name="Arend M."/>
            <person name="Barry K.W."/>
            <person name="Binder M."/>
            <person name="Choi C."/>
            <person name="Clum A."/>
            <person name="Copeland A."/>
            <person name="Grisel N."/>
            <person name="Haridas S."/>
            <person name="Kipfer T."/>
            <person name="LaButti K."/>
            <person name="Lindquist E."/>
            <person name="Lipzen A."/>
            <person name="Maire R."/>
            <person name="Meier B."/>
            <person name="Mihaltcheva S."/>
            <person name="Molinier V."/>
            <person name="Murat C."/>
            <person name="Poggeler S."/>
            <person name="Quandt C.A."/>
            <person name="Sperisen C."/>
            <person name="Tritt A."/>
            <person name="Tisserant E."/>
            <person name="Crous P.W."/>
            <person name="Henrissat B."/>
            <person name="Nehls U."/>
            <person name="Egli S."/>
            <person name="Spatafora J.W."/>
            <person name="Grigoriev I.V."/>
            <person name="Martin F.M."/>
        </authorList>
    </citation>
    <scope>NUCLEOTIDE SEQUENCE [LARGE SCALE GENOMIC DNA]</scope>
    <source>
        <strain evidence="2 3">CBS 459.81</strain>
    </source>
</reference>
<feature type="transmembrane region" description="Helical" evidence="1">
    <location>
        <begin position="66"/>
        <end position="86"/>
    </location>
</feature>
<evidence type="ECO:0000313" key="3">
    <source>
        <dbReference type="Proteomes" id="UP000250266"/>
    </source>
</evidence>
<feature type="non-terminal residue" evidence="2">
    <location>
        <position position="1"/>
    </location>
</feature>
<sequence length="151" mass="16794">QTRYVQMILDYYHMSWTYNALASLFTWLLLAGYIFFPGTFTSLRSSNAAKGEAGEAVLHAVQNVGLLWAAGILCVISVVGMVWLWWRLHENFAWVLQRIFLPTFINSITGLITTIVNIYTARGGGWSVTAKATIAVTGASAGISFMLYLIY</sequence>
<protein>
    <submittedName>
        <fullName evidence="2">Uncharacterized protein</fullName>
    </submittedName>
</protein>
<feature type="non-terminal residue" evidence="2">
    <location>
        <position position="151"/>
    </location>
</feature>
<dbReference type="AlphaFoldDB" id="A0A8E2DZH5"/>
<name>A0A8E2DZH5_9PEZI</name>
<keyword evidence="1" id="KW-0812">Transmembrane</keyword>
<feature type="transmembrane region" description="Helical" evidence="1">
    <location>
        <begin position="98"/>
        <end position="120"/>
    </location>
</feature>
<dbReference type="Proteomes" id="UP000250266">
    <property type="component" value="Unassembled WGS sequence"/>
</dbReference>